<evidence type="ECO:0000256" key="4">
    <source>
        <dbReference type="SAM" id="MobiDB-lite"/>
    </source>
</evidence>
<dbReference type="InterPro" id="IPR000843">
    <property type="entry name" value="HTH_LacI"/>
</dbReference>
<accession>A0A6I8M882</accession>
<name>A0A6I8M882_9PSEU</name>
<evidence type="ECO:0000313" key="6">
    <source>
        <dbReference type="EMBL" id="VVJ25082.1"/>
    </source>
</evidence>
<dbReference type="InterPro" id="IPR046335">
    <property type="entry name" value="LacI/GalR-like_sensor"/>
</dbReference>
<dbReference type="PROSITE" id="PS50932">
    <property type="entry name" value="HTH_LACI_2"/>
    <property type="match status" value="1"/>
</dbReference>
<dbReference type="SUPFAM" id="SSF47413">
    <property type="entry name" value="lambda repressor-like DNA-binding domains"/>
    <property type="match status" value="1"/>
</dbReference>
<dbReference type="PROSITE" id="PS00356">
    <property type="entry name" value="HTH_LACI_1"/>
    <property type="match status" value="1"/>
</dbReference>
<dbReference type="RefSeq" id="WP_230863129.1">
    <property type="nucleotide sequence ID" value="NZ_CABVGP010000004.1"/>
</dbReference>
<keyword evidence="3" id="KW-0804">Transcription</keyword>
<dbReference type="SUPFAM" id="SSF53822">
    <property type="entry name" value="Periplasmic binding protein-like I"/>
    <property type="match status" value="2"/>
</dbReference>
<dbReference type="Pfam" id="PF00356">
    <property type="entry name" value="LacI"/>
    <property type="match status" value="1"/>
</dbReference>
<evidence type="ECO:0000259" key="5">
    <source>
        <dbReference type="PROSITE" id="PS50932"/>
    </source>
</evidence>
<protein>
    <submittedName>
        <fullName evidence="6">Regulatory protein</fullName>
    </submittedName>
</protein>
<dbReference type="GO" id="GO:0003700">
    <property type="term" value="F:DNA-binding transcription factor activity"/>
    <property type="evidence" value="ECO:0007669"/>
    <property type="project" value="TreeGrafter"/>
</dbReference>
<dbReference type="InterPro" id="IPR028082">
    <property type="entry name" value="Peripla_BP_I"/>
</dbReference>
<dbReference type="CDD" id="cd01392">
    <property type="entry name" value="HTH_LacI"/>
    <property type="match status" value="1"/>
</dbReference>
<dbReference type="EMBL" id="CABVGP010000004">
    <property type="protein sequence ID" value="VVJ25082.1"/>
    <property type="molecule type" value="Genomic_DNA"/>
</dbReference>
<dbReference type="Pfam" id="PF13377">
    <property type="entry name" value="Peripla_BP_3"/>
    <property type="match status" value="1"/>
</dbReference>
<feature type="region of interest" description="Disordered" evidence="4">
    <location>
        <begin position="197"/>
        <end position="312"/>
    </location>
</feature>
<feature type="compositionally biased region" description="Gly residues" evidence="4">
    <location>
        <begin position="239"/>
        <end position="260"/>
    </location>
</feature>
<dbReference type="InterPro" id="IPR010982">
    <property type="entry name" value="Lambda_DNA-bd_dom_sf"/>
</dbReference>
<feature type="domain" description="HTH lacI-type" evidence="5">
    <location>
        <begin position="4"/>
        <end position="58"/>
    </location>
</feature>
<proteinExistence type="predicted"/>
<evidence type="ECO:0000256" key="2">
    <source>
        <dbReference type="ARBA" id="ARBA00023125"/>
    </source>
</evidence>
<reference evidence="6 7" key="1">
    <citation type="submission" date="2019-09" db="EMBL/GenBank/DDBJ databases">
        <authorList>
            <person name="Leyn A S."/>
        </authorList>
    </citation>
    <scope>NUCLEOTIDE SEQUENCE [LARGE SCALE GENOMIC DNA]</scope>
    <source>
        <strain evidence="6">AA231_1</strain>
    </source>
</reference>
<organism evidence="6 7">
    <name type="scientific">Amycolatopsis camponoti</name>
    <dbReference type="NCBI Taxonomy" id="2606593"/>
    <lineage>
        <taxon>Bacteria</taxon>
        <taxon>Bacillati</taxon>
        <taxon>Actinomycetota</taxon>
        <taxon>Actinomycetes</taxon>
        <taxon>Pseudonocardiales</taxon>
        <taxon>Pseudonocardiaceae</taxon>
        <taxon>Amycolatopsis</taxon>
    </lineage>
</organism>
<keyword evidence="7" id="KW-1185">Reference proteome</keyword>
<dbReference type="PANTHER" id="PTHR30146:SF155">
    <property type="entry name" value="ALANINE RACEMASE"/>
    <property type="match status" value="1"/>
</dbReference>
<dbReference type="GO" id="GO:0000976">
    <property type="term" value="F:transcription cis-regulatory region binding"/>
    <property type="evidence" value="ECO:0007669"/>
    <property type="project" value="TreeGrafter"/>
</dbReference>
<dbReference type="Proteomes" id="UP000399805">
    <property type="component" value="Unassembled WGS sequence"/>
</dbReference>
<gene>
    <name evidence="6" type="ORF">AA23TX_09834</name>
</gene>
<dbReference type="AlphaFoldDB" id="A0A6I8M882"/>
<evidence type="ECO:0000313" key="7">
    <source>
        <dbReference type="Proteomes" id="UP000399805"/>
    </source>
</evidence>
<sequence length="421" mass="42787">MKRPTITDIAREAGVSKGAVSYALNGRPGVSEATRHRITRIARELGWSPSSTARALSGGRAGAIGLVLDGPSELVVPALLDGFSQELLVQVVPGREAALAVHRRWRAERKVDGVLLTGPGCAAELVRIGLPAVVLGGPGGLPGVPSVRLDDTAGAAEALEYLAALGHRHVVRIAGAAAFSEEGERGRAFTTEARRLGLTGGGTAGAGSAGTRGFPGPRGAGRSNVGAVDRDGPVTGGSWAPGGRFGAGLAAGSGDRGGPGRAAAGRDLPGPDPAAGTGIRPPASRDRLDSSGARPTPPSGNRSRRPTVHIEPSPDALRHILTARPRPTAVLCDTDSLAVAALAAARELGLEVPRDLSVVSWDDSALCSLVRPALSAIRRPLVELGGLAASMLRDLIAGQDVGDVWASRPRLVTRGSTGPAR</sequence>
<dbReference type="Gene3D" id="1.10.260.40">
    <property type="entry name" value="lambda repressor-like DNA-binding domains"/>
    <property type="match status" value="1"/>
</dbReference>
<dbReference type="SMART" id="SM00354">
    <property type="entry name" value="HTH_LACI"/>
    <property type="match status" value="1"/>
</dbReference>
<dbReference type="Gene3D" id="3.40.50.2300">
    <property type="match status" value="3"/>
</dbReference>
<evidence type="ECO:0000256" key="3">
    <source>
        <dbReference type="ARBA" id="ARBA00023163"/>
    </source>
</evidence>
<keyword evidence="2" id="KW-0238">DNA-binding</keyword>
<evidence type="ECO:0000256" key="1">
    <source>
        <dbReference type="ARBA" id="ARBA00023015"/>
    </source>
</evidence>
<dbReference type="PANTHER" id="PTHR30146">
    <property type="entry name" value="LACI-RELATED TRANSCRIPTIONAL REPRESSOR"/>
    <property type="match status" value="1"/>
</dbReference>
<keyword evidence="1" id="KW-0805">Transcription regulation</keyword>
<feature type="compositionally biased region" description="Gly residues" evidence="4">
    <location>
        <begin position="198"/>
        <end position="210"/>
    </location>
</feature>